<comment type="catalytic activity">
    <reaction evidence="1 5">
        <text>[protein]-peptidylproline (omega=180) = [protein]-peptidylproline (omega=0)</text>
        <dbReference type="Rhea" id="RHEA:16237"/>
        <dbReference type="Rhea" id="RHEA-COMP:10747"/>
        <dbReference type="Rhea" id="RHEA-COMP:10748"/>
        <dbReference type="ChEBI" id="CHEBI:83833"/>
        <dbReference type="ChEBI" id="CHEBI:83834"/>
        <dbReference type="EC" id="5.2.1.8"/>
    </reaction>
</comment>
<evidence type="ECO:0000256" key="3">
    <source>
        <dbReference type="ARBA" id="ARBA00023110"/>
    </source>
</evidence>
<dbReference type="PANTHER" id="PTHR43811">
    <property type="entry name" value="FKBP-TYPE PEPTIDYL-PROLYL CIS-TRANS ISOMERASE FKPA"/>
    <property type="match status" value="1"/>
</dbReference>
<feature type="compositionally biased region" description="Basic and acidic residues" evidence="6">
    <location>
        <begin position="229"/>
        <end position="253"/>
    </location>
</feature>
<evidence type="ECO:0000256" key="1">
    <source>
        <dbReference type="ARBA" id="ARBA00000971"/>
    </source>
</evidence>
<dbReference type="InterPro" id="IPR046357">
    <property type="entry name" value="PPIase_dom_sf"/>
</dbReference>
<dbReference type="InterPro" id="IPR001179">
    <property type="entry name" value="PPIase_FKBP_dom"/>
</dbReference>
<dbReference type="Gene3D" id="3.10.50.40">
    <property type="match status" value="1"/>
</dbReference>
<dbReference type="SUPFAM" id="SSF54534">
    <property type="entry name" value="FKBP-like"/>
    <property type="match status" value="1"/>
</dbReference>
<dbReference type="PANTHER" id="PTHR43811:SF19">
    <property type="entry name" value="39 KDA FK506-BINDING NUCLEAR PROTEIN"/>
    <property type="match status" value="1"/>
</dbReference>
<dbReference type="EC" id="5.2.1.8" evidence="2 5"/>
<keyword evidence="4 5" id="KW-0413">Isomerase</keyword>
<reference evidence="8 9" key="1">
    <citation type="submission" date="2024-01" db="EMBL/GenBank/DDBJ databases">
        <title>Genome assemblies of Stephania.</title>
        <authorList>
            <person name="Yang L."/>
        </authorList>
    </citation>
    <scope>NUCLEOTIDE SEQUENCE [LARGE SCALE GENOMIC DNA]</scope>
    <source>
        <strain evidence="8">JXDWG</strain>
        <tissue evidence="8">Leaf</tissue>
    </source>
</reference>
<feature type="compositionally biased region" description="Basic and acidic residues" evidence="6">
    <location>
        <begin position="351"/>
        <end position="366"/>
    </location>
</feature>
<proteinExistence type="predicted"/>
<dbReference type="GO" id="GO:0005634">
    <property type="term" value="C:nucleus"/>
    <property type="evidence" value="ECO:0007669"/>
    <property type="project" value="UniProtKB-ARBA"/>
</dbReference>
<feature type="compositionally biased region" description="Basic and acidic residues" evidence="6">
    <location>
        <begin position="307"/>
        <end position="327"/>
    </location>
</feature>
<protein>
    <recommendedName>
        <fullName evidence="2 5">peptidylprolyl isomerase</fullName>
        <ecNumber evidence="2 5">5.2.1.8</ecNumber>
    </recommendedName>
</protein>
<dbReference type="Proteomes" id="UP001419268">
    <property type="component" value="Unassembled WGS sequence"/>
</dbReference>
<evidence type="ECO:0000256" key="6">
    <source>
        <dbReference type="SAM" id="MobiDB-lite"/>
    </source>
</evidence>
<dbReference type="FunFam" id="3.10.50.40:FF:000006">
    <property type="entry name" value="Peptidyl-prolyl cis-trans isomerase"/>
    <property type="match status" value="1"/>
</dbReference>
<feature type="compositionally biased region" description="Basic and acidic residues" evidence="6">
    <location>
        <begin position="272"/>
        <end position="281"/>
    </location>
</feature>
<gene>
    <name evidence="8" type="ORF">Scep_006317</name>
</gene>
<organism evidence="8 9">
    <name type="scientific">Stephania cephalantha</name>
    <dbReference type="NCBI Taxonomy" id="152367"/>
    <lineage>
        <taxon>Eukaryota</taxon>
        <taxon>Viridiplantae</taxon>
        <taxon>Streptophyta</taxon>
        <taxon>Embryophyta</taxon>
        <taxon>Tracheophyta</taxon>
        <taxon>Spermatophyta</taxon>
        <taxon>Magnoliopsida</taxon>
        <taxon>Ranunculales</taxon>
        <taxon>Menispermaceae</taxon>
        <taxon>Menispermoideae</taxon>
        <taxon>Cissampelideae</taxon>
        <taxon>Stephania</taxon>
    </lineage>
</organism>
<dbReference type="Pfam" id="PF17800">
    <property type="entry name" value="NPL"/>
    <property type="match status" value="1"/>
</dbReference>
<comment type="caution">
    <text evidence="8">The sequence shown here is derived from an EMBL/GenBank/DDBJ whole genome shotgun (WGS) entry which is preliminary data.</text>
</comment>
<dbReference type="EMBL" id="JBBNAG010000003">
    <property type="protein sequence ID" value="KAK9147560.1"/>
    <property type="molecule type" value="Genomic_DNA"/>
</dbReference>
<evidence type="ECO:0000259" key="7">
    <source>
        <dbReference type="PROSITE" id="PS50059"/>
    </source>
</evidence>
<keyword evidence="3 5" id="KW-0697">Rotamase</keyword>
<evidence type="ECO:0000256" key="4">
    <source>
        <dbReference type="ARBA" id="ARBA00023235"/>
    </source>
</evidence>
<dbReference type="InterPro" id="IPR041232">
    <property type="entry name" value="NPL"/>
</dbReference>
<dbReference type="PROSITE" id="PS50059">
    <property type="entry name" value="FKBP_PPIASE"/>
    <property type="match status" value="1"/>
</dbReference>
<dbReference type="Gene3D" id="2.60.120.340">
    <property type="entry name" value="Nucleoplasmin core domain"/>
    <property type="match status" value="1"/>
</dbReference>
<feature type="region of interest" description="Disordered" evidence="6">
    <location>
        <begin position="105"/>
        <end position="411"/>
    </location>
</feature>
<dbReference type="AlphaFoldDB" id="A0AAP0K8Z3"/>
<dbReference type="Pfam" id="PF00254">
    <property type="entry name" value="FKBP_C"/>
    <property type="match status" value="1"/>
</dbReference>
<sequence>MAFFGVEIKPGKPFSHRFDAVRGRLHISHATLGTGSSTKRCLLQCNVGDKTPILLCSLTQDRNDSCQLDLEFEEEDEVLFSVLGPHSLHLTGYYLGNGNARGYGGDGDDTDSYGEDIAETESEDSSFYDSDEDEYEDDFIDDGDDETDPEMYPSGPPSSKRKSGVVIEEIVDEKPANAQADRKRLKKKTRVSDSDGENQQQIVVRGSNGILLSETEDEDGFPVNSHFKGKPDAKKAAAKEKSDKKGSKNKVEDGSDQPAGSKRKVDAIAQDENERVTEQQKDSSVQSMEIEHEIGEKSKKKKKKKQQVKEVENKGAESDNKSDDVSKDNAQIEVERSHSQHETIGNGQELSNDKNIDTRQDNTEVKKNKKKKKKSKAQEGANVGDVVEADKNSIENKEKKAESKRSPQVRSFSNGLVVEEVKMGKADGKKASPGSKVSVHYIGKLKKNGKIFDSNVGKAPFKFRLGVGQVIKGWDVGVNGMRIGDKRKITIPPSMGYGAQKVGTIPPNAWLEFDVELVDVS</sequence>
<feature type="compositionally biased region" description="Acidic residues" evidence="6">
    <location>
        <begin position="106"/>
        <end position="149"/>
    </location>
</feature>
<name>A0AAP0K8Z3_9MAGN</name>
<evidence type="ECO:0000256" key="5">
    <source>
        <dbReference type="PROSITE-ProRule" id="PRU00277"/>
    </source>
</evidence>
<evidence type="ECO:0000256" key="2">
    <source>
        <dbReference type="ARBA" id="ARBA00013194"/>
    </source>
</evidence>
<dbReference type="GO" id="GO:0003755">
    <property type="term" value="F:peptidyl-prolyl cis-trans isomerase activity"/>
    <property type="evidence" value="ECO:0007669"/>
    <property type="project" value="UniProtKB-KW"/>
</dbReference>
<accession>A0AAP0K8Z3</accession>
<feature type="domain" description="PPIase FKBP-type" evidence="7">
    <location>
        <begin position="434"/>
        <end position="521"/>
    </location>
</feature>
<evidence type="ECO:0000313" key="8">
    <source>
        <dbReference type="EMBL" id="KAK9147560.1"/>
    </source>
</evidence>
<evidence type="ECO:0000313" key="9">
    <source>
        <dbReference type="Proteomes" id="UP001419268"/>
    </source>
</evidence>
<feature type="compositionally biased region" description="Basic and acidic residues" evidence="6">
    <location>
        <begin position="388"/>
        <end position="405"/>
    </location>
</feature>
<keyword evidence="9" id="KW-1185">Reference proteome</keyword>